<dbReference type="InterPro" id="IPR015927">
    <property type="entry name" value="Peptidase_S24_S26A/B/C"/>
</dbReference>
<dbReference type="InterPro" id="IPR039418">
    <property type="entry name" value="LexA-like"/>
</dbReference>
<dbReference type="InterPro" id="IPR036286">
    <property type="entry name" value="LexA/Signal_pep-like_sf"/>
</dbReference>
<dbReference type="CDD" id="cd00093">
    <property type="entry name" value="HTH_XRE"/>
    <property type="match status" value="1"/>
</dbReference>
<evidence type="ECO:0000259" key="1">
    <source>
        <dbReference type="Pfam" id="PF00717"/>
    </source>
</evidence>
<reference evidence="2 3" key="1">
    <citation type="submission" date="2023-03" db="EMBL/GenBank/DDBJ databases">
        <title>Bacillus Genome Sequencing.</title>
        <authorList>
            <person name="Dunlap C."/>
        </authorList>
    </citation>
    <scope>NUCLEOTIDE SEQUENCE [LARGE SCALE GENOMIC DNA]</scope>
    <source>
        <strain evidence="2 3">B-615</strain>
    </source>
</reference>
<dbReference type="CDD" id="cd06529">
    <property type="entry name" value="S24_LexA-like"/>
    <property type="match status" value="1"/>
</dbReference>
<comment type="caution">
    <text evidence="2">The sequence shown here is derived from an EMBL/GenBank/DDBJ whole genome shotgun (WGS) entry which is preliminary data.</text>
</comment>
<evidence type="ECO:0000313" key="2">
    <source>
        <dbReference type="EMBL" id="MED1569619.1"/>
    </source>
</evidence>
<feature type="domain" description="Peptidase S24/S26A/S26B/S26C" evidence="1">
    <location>
        <begin position="147"/>
        <end position="223"/>
    </location>
</feature>
<accession>A0ABU6N3E1</accession>
<evidence type="ECO:0000313" key="3">
    <source>
        <dbReference type="Proteomes" id="UP001309448"/>
    </source>
</evidence>
<dbReference type="RefSeq" id="WP_327922116.1">
    <property type="nucleotide sequence ID" value="NZ_JARMDB010000049.1"/>
</dbReference>
<dbReference type="InterPro" id="IPR010982">
    <property type="entry name" value="Lambda_DNA-bd_dom_sf"/>
</dbReference>
<dbReference type="Gene3D" id="2.10.109.10">
    <property type="entry name" value="Umud Fragment, subunit A"/>
    <property type="match status" value="1"/>
</dbReference>
<dbReference type="EMBL" id="JARMDB010000049">
    <property type="protein sequence ID" value="MED1569619.1"/>
    <property type="molecule type" value="Genomic_DNA"/>
</dbReference>
<protein>
    <submittedName>
        <fullName evidence="2">XRE family transcriptional regulator</fullName>
    </submittedName>
</protein>
<proteinExistence type="predicted"/>
<dbReference type="Proteomes" id="UP001309448">
    <property type="component" value="Unassembled WGS sequence"/>
</dbReference>
<keyword evidence="3" id="KW-1185">Reference proteome</keyword>
<organism evidence="2 3">
    <name type="scientific">Bacillus paramycoides</name>
    <dbReference type="NCBI Taxonomy" id="2026194"/>
    <lineage>
        <taxon>Bacteria</taxon>
        <taxon>Bacillati</taxon>
        <taxon>Bacillota</taxon>
        <taxon>Bacilli</taxon>
        <taxon>Bacillales</taxon>
        <taxon>Bacillaceae</taxon>
        <taxon>Bacillus</taxon>
        <taxon>Bacillus cereus group</taxon>
    </lineage>
</organism>
<dbReference type="SUPFAM" id="SSF51306">
    <property type="entry name" value="LexA/Signal peptidase"/>
    <property type="match status" value="1"/>
</dbReference>
<dbReference type="InterPro" id="IPR001387">
    <property type="entry name" value="Cro/C1-type_HTH"/>
</dbReference>
<dbReference type="Pfam" id="PF00717">
    <property type="entry name" value="Peptidase_S24"/>
    <property type="match status" value="1"/>
</dbReference>
<gene>
    <name evidence="2" type="ORF">P4U88_28220</name>
</gene>
<name>A0ABU6N3E1_9BACI</name>
<dbReference type="Gene3D" id="1.10.260.40">
    <property type="entry name" value="lambda repressor-like DNA-binding domains"/>
    <property type="match status" value="1"/>
</dbReference>
<sequence>MNYYDKLNQMIEKSNLTLKEIAEKCMLYGVSINPSYISKLRTGKQPPASDDVNIAIAKACGFEKQIEDFLFEAYLEKSPEYIKKLLLEITDLFSNTAQTILETQTPPHLLPLIKAQFNQMTRYDVVRQTLNNAGTINKVNIQPSKSITMTDDSMEPLIPKGAMLHFEEVDKVENGDVIVTTSDESYLIRKVVLVEDKTVLMALKKEIKPIIIGDINSQFLGRITSITKFID</sequence>